<gene>
    <name evidence="2" type="ORF">Pan44_21550</name>
</gene>
<dbReference type="InParanoid" id="A0A517SDD3"/>
<evidence type="ECO:0000313" key="2">
    <source>
        <dbReference type="EMBL" id="QDT54128.1"/>
    </source>
</evidence>
<accession>A0A517SDD3</accession>
<keyword evidence="3" id="KW-1185">Reference proteome</keyword>
<keyword evidence="1" id="KW-0732">Signal</keyword>
<reference evidence="2 3" key="1">
    <citation type="submission" date="2019-02" db="EMBL/GenBank/DDBJ databases">
        <title>Deep-cultivation of Planctomycetes and their phenomic and genomic characterization uncovers novel biology.</title>
        <authorList>
            <person name="Wiegand S."/>
            <person name="Jogler M."/>
            <person name="Boedeker C."/>
            <person name="Pinto D."/>
            <person name="Vollmers J."/>
            <person name="Rivas-Marin E."/>
            <person name="Kohn T."/>
            <person name="Peeters S.H."/>
            <person name="Heuer A."/>
            <person name="Rast P."/>
            <person name="Oberbeckmann S."/>
            <person name="Bunk B."/>
            <person name="Jeske O."/>
            <person name="Meyerdierks A."/>
            <person name="Storesund J.E."/>
            <person name="Kallscheuer N."/>
            <person name="Luecker S."/>
            <person name="Lage O.M."/>
            <person name="Pohl T."/>
            <person name="Merkel B.J."/>
            <person name="Hornburger P."/>
            <person name="Mueller R.-W."/>
            <person name="Bruemmer F."/>
            <person name="Labrenz M."/>
            <person name="Spormann A.M."/>
            <person name="Op den Camp H."/>
            <person name="Overmann J."/>
            <person name="Amann R."/>
            <person name="Jetten M.S.M."/>
            <person name="Mascher T."/>
            <person name="Medema M.H."/>
            <person name="Devos D.P."/>
            <person name="Kaster A.-K."/>
            <person name="Ovreas L."/>
            <person name="Rohde M."/>
            <person name="Galperin M.Y."/>
            <person name="Jogler C."/>
        </authorList>
    </citation>
    <scope>NUCLEOTIDE SEQUENCE [LARGE SCALE GENOMIC DNA]</scope>
    <source>
        <strain evidence="2 3">Pan44</strain>
    </source>
</reference>
<dbReference type="Proteomes" id="UP000315700">
    <property type="component" value="Chromosome"/>
</dbReference>
<proteinExistence type="predicted"/>
<evidence type="ECO:0008006" key="4">
    <source>
        <dbReference type="Google" id="ProtNLM"/>
    </source>
</evidence>
<dbReference type="RefSeq" id="WP_145029913.1">
    <property type="nucleotide sequence ID" value="NZ_CP036271.1"/>
</dbReference>
<protein>
    <recommendedName>
        <fullName evidence="4">SLA1 homology domain-containing protein</fullName>
    </recommendedName>
</protein>
<feature type="signal peptide" evidence="1">
    <location>
        <begin position="1"/>
        <end position="26"/>
    </location>
</feature>
<evidence type="ECO:0000256" key="1">
    <source>
        <dbReference type="SAM" id="SignalP"/>
    </source>
</evidence>
<dbReference type="EMBL" id="CP036271">
    <property type="protein sequence ID" value="QDT54128.1"/>
    <property type="molecule type" value="Genomic_DNA"/>
</dbReference>
<dbReference type="KEGG" id="ccos:Pan44_21550"/>
<sequence precursor="true">MALASRQMWLFLALVGGLAGDRMALAQETPPFRPIPAAQPAEIDLTTKFGVSQLVELKSDRKGQIRYGMFINVPKRQKAFVTLQETPARRGYARGGFPISKAAGGEAKVELTFEYTLDERQDEPNPLLSTVDTIGYAWKSAGCDHPAGGVSAFSLPLNTVATADKKIVLLDPNDPLARIEQGYRLMLIIPKDANPITPDEVEAIQPRGEVIVQTLTPTEPPEPAIDDQLVRAWERRNRAIGTGHFKYQDSFVAYDQVKPLTINEIDQILGEKPWQLSRKEGFARLLKVFTQETADQFKGLPPAWSELLCVGLRSIERASYGDIRLIEADIDLHFDAANRQLKVVQQDAEPFLAATSLYDFLGDPFGPEFLKGASTRMVDGLAIVERKEGTIVVDPRTGFVFSSRINLENGEPYRYRLQLDPQAFSGGLSLPRLAVSMDFEDGKLSSVQVFSVEEMRINEPFTQDDFKLRIEPGTTIVDERNAGPDGPPSYRLKQPIEDAAAHFRKHRPLPVPRSLQLLR</sequence>
<name>A0A517SDD3_9PLAN</name>
<organism evidence="2 3">
    <name type="scientific">Caulifigura coniformis</name>
    <dbReference type="NCBI Taxonomy" id="2527983"/>
    <lineage>
        <taxon>Bacteria</taxon>
        <taxon>Pseudomonadati</taxon>
        <taxon>Planctomycetota</taxon>
        <taxon>Planctomycetia</taxon>
        <taxon>Planctomycetales</taxon>
        <taxon>Planctomycetaceae</taxon>
        <taxon>Caulifigura</taxon>
    </lineage>
</organism>
<dbReference type="AlphaFoldDB" id="A0A517SDD3"/>
<feature type="chain" id="PRO_5022143980" description="SLA1 homology domain-containing protein" evidence="1">
    <location>
        <begin position="27"/>
        <end position="519"/>
    </location>
</feature>
<evidence type="ECO:0000313" key="3">
    <source>
        <dbReference type="Proteomes" id="UP000315700"/>
    </source>
</evidence>